<proteinExistence type="predicted"/>
<feature type="compositionally biased region" description="Basic and acidic residues" evidence="1">
    <location>
        <begin position="543"/>
        <end position="555"/>
    </location>
</feature>
<evidence type="ECO:0000259" key="4">
    <source>
        <dbReference type="PROSITE" id="PS50835"/>
    </source>
</evidence>
<feature type="signal peptide" evidence="3">
    <location>
        <begin position="1"/>
        <end position="22"/>
    </location>
</feature>
<dbReference type="OrthoDB" id="10015491at2759"/>
<feature type="region of interest" description="Disordered" evidence="1">
    <location>
        <begin position="469"/>
        <end position="566"/>
    </location>
</feature>
<dbReference type="InterPro" id="IPR036179">
    <property type="entry name" value="Ig-like_dom_sf"/>
</dbReference>
<dbReference type="Proteomes" id="UP000230750">
    <property type="component" value="Unassembled WGS sequence"/>
</dbReference>
<keyword evidence="3" id="KW-0732">Signal</keyword>
<keyword evidence="2" id="KW-0812">Transmembrane</keyword>
<evidence type="ECO:0000313" key="6">
    <source>
        <dbReference type="Proteomes" id="UP000230750"/>
    </source>
</evidence>
<gene>
    <name evidence="5" type="ORF">BSL78_24402</name>
</gene>
<feature type="region of interest" description="Disordered" evidence="1">
    <location>
        <begin position="575"/>
        <end position="594"/>
    </location>
</feature>
<evidence type="ECO:0000256" key="3">
    <source>
        <dbReference type="SAM" id="SignalP"/>
    </source>
</evidence>
<dbReference type="InterPro" id="IPR007110">
    <property type="entry name" value="Ig-like_dom"/>
</dbReference>
<comment type="caution">
    <text evidence="5">The sequence shown here is derived from an EMBL/GenBank/DDBJ whole genome shotgun (WGS) entry which is preliminary data.</text>
</comment>
<keyword evidence="2" id="KW-0472">Membrane</keyword>
<feature type="domain" description="Ig-like" evidence="4">
    <location>
        <begin position="24"/>
        <end position="110"/>
    </location>
</feature>
<feature type="compositionally biased region" description="Basic and acidic residues" evidence="1">
    <location>
        <begin position="507"/>
        <end position="517"/>
    </location>
</feature>
<dbReference type="Pfam" id="PF13927">
    <property type="entry name" value="Ig_3"/>
    <property type="match status" value="1"/>
</dbReference>
<feature type="chain" id="PRO_5013762144" description="Ig-like domain-containing protein" evidence="3">
    <location>
        <begin position="23"/>
        <end position="716"/>
    </location>
</feature>
<dbReference type="SMART" id="SM00409">
    <property type="entry name" value="IG"/>
    <property type="match status" value="2"/>
</dbReference>
<dbReference type="PANTHER" id="PTHR45889">
    <property type="entry name" value="IG-LIKE DOMAIN-CONTAINING PROTEIN"/>
    <property type="match status" value="1"/>
</dbReference>
<dbReference type="STRING" id="307972.A0A2G8JSL8"/>
<name>A0A2G8JSL8_STIJA</name>
<feature type="transmembrane region" description="Helical" evidence="2">
    <location>
        <begin position="381"/>
        <end position="408"/>
    </location>
</feature>
<dbReference type="Gene3D" id="2.60.40.10">
    <property type="entry name" value="Immunoglobulins"/>
    <property type="match status" value="2"/>
</dbReference>
<feature type="region of interest" description="Disordered" evidence="1">
    <location>
        <begin position="659"/>
        <end position="689"/>
    </location>
</feature>
<reference evidence="5 6" key="1">
    <citation type="journal article" date="2017" name="PLoS Biol.">
        <title>The sea cucumber genome provides insights into morphological evolution and visceral regeneration.</title>
        <authorList>
            <person name="Zhang X."/>
            <person name="Sun L."/>
            <person name="Yuan J."/>
            <person name="Sun Y."/>
            <person name="Gao Y."/>
            <person name="Zhang L."/>
            <person name="Li S."/>
            <person name="Dai H."/>
            <person name="Hamel J.F."/>
            <person name="Liu C."/>
            <person name="Yu Y."/>
            <person name="Liu S."/>
            <person name="Lin W."/>
            <person name="Guo K."/>
            <person name="Jin S."/>
            <person name="Xu P."/>
            <person name="Storey K.B."/>
            <person name="Huan P."/>
            <person name="Zhang T."/>
            <person name="Zhou Y."/>
            <person name="Zhang J."/>
            <person name="Lin C."/>
            <person name="Li X."/>
            <person name="Xing L."/>
            <person name="Huo D."/>
            <person name="Sun M."/>
            <person name="Wang L."/>
            <person name="Mercier A."/>
            <person name="Li F."/>
            <person name="Yang H."/>
            <person name="Xiang J."/>
        </authorList>
    </citation>
    <scope>NUCLEOTIDE SEQUENCE [LARGE SCALE GENOMIC DNA]</scope>
    <source>
        <strain evidence="5">Shaxun</strain>
        <tissue evidence="5">Muscle</tissue>
    </source>
</reference>
<dbReference type="InterPro" id="IPR003599">
    <property type="entry name" value="Ig_sub"/>
</dbReference>
<feature type="domain" description="Ig-like" evidence="4">
    <location>
        <begin position="215"/>
        <end position="310"/>
    </location>
</feature>
<dbReference type="PROSITE" id="PS50835">
    <property type="entry name" value="IG_LIKE"/>
    <property type="match status" value="3"/>
</dbReference>
<evidence type="ECO:0000256" key="1">
    <source>
        <dbReference type="SAM" id="MobiDB-lite"/>
    </source>
</evidence>
<dbReference type="AlphaFoldDB" id="A0A2G8JSL8"/>
<feature type="domain" description="Ig-like" evidence="4">
    <location>
        <begin position="134"/>
        <end position="204"/>
    </location>
</feature>
<accession>A0A2G8JSL8</accession>
<dbReference type="InterPro" id="IPR013783">
    <property type="entry name" value="Ig-like_fold"/>
</dbReference>
<dbReference type="PANTHER" id="PTHR45889:SF8">
    <property type="entry name" value="IG-LIKE DOMAIN-CONTAINING PROTEIN"/>
    <property type="match status" value="1"/>
</dbReference>
<sequence>MAPESLLLFMVNMMIVFTSGYGNPHVVVPSGTTAMLGDDVTLPCTVRKNSSEVIKWTIGINVISSGSTIFQSTLSPTQLGRLSITGNHDIGEYNLHIVDMQAEDAGEYSCGYFSVSDRRAYFSPIAIVTVIEPPSCEYYTLNAELVPGNQIQMICTSRNNRPNTEVTWFRNGQPLQGILKHVPVISRTVSPVLTEDDYDQPFTCVENLSPISYAPHCSIIPLRRTQKPVHVVKTSEAVIVGDISHLTCLTDIQLSDQGLSYRWLIGSTVSLIKSNILSFGPVEASQNGTNITCEVSHNGEYYGNDTFTLEVLPSRDDIDIMGAYDGELPSSTSPTVNTKTQEKSRNTQKVMKITQPIFQGNPATGTPPSDYYVTANLADSYLIIFIVVATTIGVLLLVAIVCLTLVLTRQREISPLSKRTSSCEEINNSSFAEFGQEDESAIFSESNIINECIEAGTARPHYFTLEADSKGTRRKERKVSDSAVVTYSKVSKNKKSSKRNSSPRMGHAGEPHSDIFRNRSTSAYAVRTVGKTTSKRHMSAKRPLPERPEGEKVYKDPPCSYSESGEDVTLKRLQANQSRDQDGTLTANDTPSSSKTIVVDDVEQTTASKIIPNLIIDSDYTEVGETSQHVILKCEERPYEFTAVYDALHDDQERKVLKCNPDSGYHDSSSTEGTEPEIESDGQRSASSLDSRHLFKLEGAEDNLYASLEDCSIVTE</sequence>
<protein>
    <recommendedName>
        <fullName evidence="4">Ig-like domain-containing protein</fullName>
    </recommendedName>
</protein>
<keyword evidence="6" id="KW-1185">Reference proteome</keyword>
<dbReference type="EMBL" id="MRZV01001318">
    <property type="protein sequence ID" value="PIK38752.1"/>
    <property type="molecule type" value="Genomic_DNA"/>
</dbReference>
<evidence type="ECO:0000313" key="5">
    <source>
        <dbReference type="EMBL" id="PIK38752.1"/>
    </source>
</evidence>
<evidence type="ECO:0000256" key="2">
    <source>
        <dbReference type="SAM" id="Phobius"/>
    </source>
</evidence>
<organism evidence="5 6">
    <name type="scientific">Stichopus japonicus</name>
    <name type="common">Sea cucumber</name>
    <dbReference type="NCBI Taxonomy" id="307972"/>
    <lineage>
        <taxon>Eukaryota</taxon>
        <taxon>Metazoa</taxon>
        <taxon>Echinodermata</taxon>
        <taxon>Eleutherozoa</taxon>
        <taxon>Echinozoa</taxon>
        <taxon>Holothuroidea</taxon>
        <taxon>Aspidochirotacea</taxon>
        <taxon>Aspidochirotida</taxon>
        <taxon>Stichopodidae</taxon>
        <taxon>Apostichopus</taxon>
    </lineage>
</organism>
<dbReference type="SUPFAM" id="SSF48726">
    <property type="entry name" value="Immunoglobulin"/>
    <property type="match status" value="2"/>
</dbReference>
<keyword evidence="2" id="KW-1133">Transmembrane helix</keyword>